<keyword evidence="2 5" id="KW-0812">Transmembrane</keyword>
<keyword evidence="3 5" id="KW-1133">Transmembrane helix</keyword>
<accession>A0A644YE38</accession>
<dbReference type="Pfam" id="PF01957">
    <property type="entry name" value="NfeD"/>
    <property type="match status" value="1"/>
</dbReference>
<dbReference type="InterPro" id="IPR052165">
    <property type="entry name" value="Membrane_assoc_protease"/>
</dbReference>
<evidence type="ECO:0000256" key="4">
    <source>
        <dbReference type="ARBA" id="ARBA00023136"/>
    </source>
</evidence>
<dbReference type="AlphaFoldDB" id="A0A644YE38"/>
<keyword evidence="4 5" id="KW-0472">Membrane</keyword>
<comment type="caution">
    <text evidence="7">The sequence shown here is derived from an EMBL/GenBank/DDBJ whole genome shotgun (WGS) entry which is preliminary data.</text>
</comment>
<dbReference type="PANTHER" id="PTHR33507">
    <property type="entry name" value="INNER MEMBRANE PROTEIN YBBJ"/>
    <property type="match status" value="1"/>
</dbReference>
<sequence>MKLLWLIVAIIFAIAEAMTPSLTLIWFSIGALILIFLSTFIKSILIQVILFGIISVTLLIVATKIIVKKDENHQYDTNLQAIVKKSGVVRKDILPNETGIVVVENEEWSAISANNEAILENTEVEILKIEGVKLIVSKK</sequence>
<organism evidence="7">
    <name type="scientific">bioreactor metagenome</name>
    <dbReference type="NCBI Taxonomy" id="1076179"/>
    <lineage>
        <taxon>unclassified sequences</taxon>
        <taxon>metagenomes</taxon>
        <taxon>ecological metagenomes</taxon>
    </lineage>
</organism>
<feature type="domain" description="NfeD-like C-terminal" evidence="6">
    <location>
        <begin position="81"/>
        <end position="138"/>
    </location>
</feature>
<reference evidence="7" key="1">
    <citation type="submission" date="2019-08" db="EMBL/GenBank/DDBJ databases">
        <authorList>
            <person name="Kucharzyk K."/>
            <person name="Murdoch R.W."/>
            <person name="Higgins S."/>
            <person name="Loffler F."/>
        </authorList>
    </citation>
    <scope>NUCLEOTIDE SEQUENCE</scope>
</reference>
<evidence type="ECO:0000259" key="6">
    <source>
        <dbReference type="Pfam" id="PF01957"/>
    </source>
</evidence>
<feature type="transmembrane region" description="Helical" evidence="5">
    <location>
        <begin position="48"/>
        <end position="67"/>
    </location>
</feature>
<proteinExistence type="predicted"/>
<dbReference type="Gene3D" id="2.40.50.140">
    <property type="entry name" value="Nucleic acid-binding proteins"/>
    <property type="match status" value="1"/>
</dbReference>
<evidence type="ECO:0000256" key="2">
    <source>
        <dbReference type="ARBA" id="ARBA00022692"/>
    </source>
</evidence>
<dbReference type="GO" id="GO:0005886">
    <property type="term" value="C:plasma membrane"/>
    <property type="evidence" value="ECO:0007669"/>
    <property type="project" value="TreeGrafter"/>
</dbReference>
<dbReference type="PANTHER" id="PTHR33507:SF3">
    <property type="entry name" value="INNER MEMBRANE PROTEIN YBBJ"/>
    <property type="match status" value="1"/>
</dbReference>
<name>A0A644YE38_9ZZZZ</name>
<comment type="subcellular location">
    <subcellularLocation>
        <location evidence="1">Membrane</location>
        <topology evidence="1">Multi-pass membrane protein</topology>
    </subcellularLocation>
</comment>
<evidence type="ECO:0000313" key="7">
    <source>
        <dbReference type="EMBL" id="MPM26559.1"/>
    </source>
</evidence>
<dbReference type="InterPro" id="IPR012340">
    <property type="entry name" value="NA-bd_OB-fold"/>
</dbReference>
<dbReference type="EMBL" id="VSSQ01004767">
    <property type="protein sequence ID" value="MPM26559.1"/>
    <property type="molecule type" value="Genomic_DNA"/>
</dbReference>
<evidence type="ECO:0000256" key="1">
    <source>
        <dbReference type="ARBA" id="ARBA00004141"/>
    </source>
</evidence>
<gene>
    <name evidence="7" type="ORF">SDC9_73063</name>
</gene>
<evidence type="ECO:0000256" key="5">
    <source>
        <dbReference type="SAM" id="Phobius"/>
    </source>
</evidence>
<evidence type="ECO:0000256" key="3">
    <source>
        <dbReference type="ARBA" id="ARBA00022989"/>
    </source>
</evidence>
<protein>
    <recommendedName>
        <fullName evidence="6">NfeD-like C-terminal domain-containing protein</fullName>
    </recommendedName>
</protein>
<dbReference type="InterPro" id="IPR002810">
    <property type="entry name" value="NfeD-like_C"/>
</dbReference>
<dbReference type="SUPFAM" id="SSF141322">
    <property type="entry name" value="NfeD domain-like"/>
    <property type="match status" value="1"/>
</dbReference>